<evidence type="ECO:0000256" key="4">
    <source>
        <dbReference type="ARBA" id="ARBA00022525"/>
    </source>
</evidence>
<dbReference type="GO" id="GO:0071555">
    <property type="term" value="P:cell wall organization"/>
    <property type="evidence" value="ECO:0007669"/>
    <property type="project" value="UniProtKB-KW"/>
</dbReference>
<dbReference type="Pfam" id="PF00295">
    <property type="entry name" value="Glyco_hydro_28"/>
    <property type="match status" value="1"/>
</dbReference>
<organism evidence="10">
    <name type="scientific">Salix viminalis</name>
    <name type="common">Common osier</name>
    <name type="synonym">Basket willow</name>
    <dbReference type="NCBI Taxonomy" id="40686"/>
    <lineage>
        <taxon>Eukaryota</taxon>
        <taxon>Viridiplantae</taxon>
        <taxon>Streptophyta</taxon>
        <taxon>Embryophyta</taxon>
        <taxon>Tracheophyta</taxon>
        <taxon>Spermatophyta</taxon>
        <taxon>Magnoliopsida</taxon>
        <taxon>eudicotyledons</taxon>
        <taxon>Gunneridae</taxon>
        <taxon>Pentapetalae</taxon>
        <taxon>rosids</taxon>
        <taxon>fabids</taxon>
        <taxon>Malpighiales</taxon>
        <taxon>Salicaceae</taxon>
        <taxon>Saliceae</taxon>
        <taxon>Salix</taxon>
    </lineage>
</organism>
<evidence type="ECO:0000256" key="2">
    <source>
        <dbReference type="ARBA" id="ARBA00008834"/>
    </source>
</evidence>
<evidence type="ECO:0000256" key="9">
    <source>
        <dbReference type="SAM" id="MobiDB-lite"/>
    </source>
</evidence>
<dbReference type="Gene3D" id="2.160.20.10">
    <property type="entry name" value="Single-stranded right-handed beta-helix, Pectin lyase-like"/>
    <property type="match status" value="1"/>
</dbReference>
<dbReference type="EMBL" id="CAADRP010000003">
    <property type="protein sequence ID" value="VFU21570.1"/>
    <property type="molecule type" value="Genomic_DNA"/>
</dbReference>
<evidence type="ECO:0000313" key="10">
    <source>
        <dbReference type="EMBL" id="VFU21570.1"/>
    </source>
</evidence>
<keyword evidence="5 8" id="KW-0378">Hydrolase</keyword>
<dbReference type="GO" id="GO:0005975">
    <property type="term" value="P:carbohydrate metabolic process"/>
    <property type="evidence" value="ECO:0007669"/>
    <property type="project" value="InterPro"/>
</dbReference>
<sequence length="200" mass="22398">MQAFQAAWAAACKVAASMLSVPAEYVFLVGPISFSGQYCKANIVFQLDGTIIAPTNSNAWGKGLLQWLEFTKLVGTTIQGKGTIDGSGSVWWQDYPFEDPIDNESELIIPLNNTVQQHPPMPKRAQRENAKRQANSMDFMKTMKISIAIHEHALYNMIGMLSFAGTKILWKFQCDSHRHHNSKQPTMPPQVRQLRRSSCA</sequence>
<dbReference type="SUPFAM" id="SSF51126">
    <property type="entry name" value="Pectin lyase-like"/>
    <property type="match status" value="1"/>
</dbReference>
<feature type="region of interest" description="Disordered" evidence="9">
    <location>
        <begin position="178"/>
        <end position="200"/>
    </location>
</feature>
<evidence type="ECO:0000256" key="8">
    <source>
        <dbReference type="RuleBase" id="RU361169"/>
    </source>
</evidence>
<reference evidence="10" key="1">
    <citation type="submission" date="2019-03" db="EMBL/GenBank/DDBJ databases">
        <authorList>
            <person name="Mank J."/>
            <person name="Almeida P."/>
        </authorList>
    </citation>
    <scope>NUCLEOTIDE SEQUENCE</scope>
    <source>
        <strain evidence="10">78183</strain>
    </source>
</reference>
<dbReference type="InterPro" id="IPR012334">
    <property type="entry name" value="Pectin_lyas_fold"/>
</dbReference>
<evidence type="ECO:0000256" key="5">
    <source>
        <dbReference type="ARBA" id="ARBA00022801"/>
    </source>
</evidence>
<comment type="subcellular location">
    <subcellularLocation>
        <location evidence="1">Secreted</location>
        <location evidence="1">Cell wall</location>
    </subcellularLocation>
</comment>
<dbReference type="GO" id="GO:0004650">
    <property type="term" value="F:polygalacturonase activity"/>
    <property type="evidence" value="ECO:0007669"/>
    <property type="project" value="InterPro"/>
</dbReference>
<name>A0A6N2K154_SALVM</name>
<dbReference type="AlphaFoldDB" id="A0A6N2K154"/>
<proteinExistence type="inferred from homology"/>
<evidence type="ECO:0000256" key="6">
    <source>
        <dbReference type="ARBA" id="ARBA00023295"/>
    </source>
</evidence>
<accession>A0A6N2K154</accession>
<evidence type="ECO:0000256" key="3">
    <source>
        <dbReference type="ARBA" id="ARBA00022512"/>
    </source>
</evidence>
<evidence type="ECO:0000256" key="7">
    <source>
        <dbReference type="ARBA" id="ARBA00023316"/>
    </source>
</evidence>
<dbReference type="PANTHER" id="PTHR31375">
    <property type="match status" value="1"/>
</dbReference>
<keyword evidence="4" id="KW-0964">Secreted</keyword>
<keyword evidence="6 8" id="KW-0326">Glycosidase</keyword>
<gene>
    <name evidence="10" type="ORF">SVIM_LOCUS14785</name>
</gene>
<protein>
    <submittedName>
        <fullName evidence="10">Uncharacterized protein</fullName>
    </submittedName>
</protein>
<dbReference type="InterPro" id="IPR011050">
    <property type="entry name" value="Pectin_lyase_fold/virulence"/>
</dbReference>
<evidence type="ECO:0000256" key="1">
    <source>
        <dbReference type="ARBA" id="ARBA00004191"/>
    </source>
</evidence>
<keyword evidence="3" id="KW-0134">Cell wall</keyword>
<dbReference type="InterPro" id="IPR000743">
    <property type="entry name" value="Glyco_hydro_28"/>
</dbReference>
<keyword evidence="7" id="KW-0961">Cell wall biogenesis/degradation</keyword>
<comment type="similarity">
    <text evidence="2 8">Belongs to the glycosyl hydrolase 28 family.</text>
</comment>